<dbReference type="InterPro" id="IPR021146">
    <property type="entry name" value="Phage_gp6-like_head-tail"/>
</dbReference>
<dbReference type="OrthoDB" id="8452319at2"/>
<dbReference type="STRING" id="797277.SAMN05216198_1030"/>
<evidence type="ECO:0000313" key="1">
    <source>
        <dbReference type="EMBL" id="SDS03303.1"/>
    </source>
</evidence>
<reference evidence="2" key="1">
    <citation type="submission" date="2016-10" db="EMBL/GenBank/DDBJ databases">
        <authorList>
            <person name="Varghese N."/>
            <person name="Submissions S."/>
        </authorList>
    </citation>
    <scope>NUCLEOTIDE SEQUENCE [LARGE SCALE GENOMIC DNA]</scope>
    <source>
        <strain evidence="2">2SM5</strain>
    </source>
</reference>
<proteinExistence type="predicted"/>
<keyword evidence="2" id="KW-1185">Reference proteome</keyword>
<evidence type="ECO:0000313" key="2">
    <source>
        <dbReference type="Proteomes" id="UP000243426"/>
    </source>
</evidence>
<organism evidence="1 2">
    <name type="scientific">Halopseudomonas litoralis</name>
    <dbReference type="NCBI Taxonomy" id="797277"/>
    <lineage>
        <taxon>Bacteria</taxon>
        <taxon>Pseudomonadati</taxon>
        <taxon>Pseudomonadota</taxon>
        <taxon>Gammaproteobacteria</taxon>
        <taxon>Pseudomonadales</taxon>
        <taxon>Pseudomonadaceae</taxon>
        <taxon>Halopseudomonas</taxon>
    </lineage>
</organism>
<dbReference type="RefSeq" id="WP_090272338.1">
    <property type="nucleotide sequence ID" value="NZ_LT629748.1"/>
</dbReference>
<name>A0A1H1NWH5_9GAMM</name>
<dbReference type="NCBIfam" id="TIGR01560">
    <property type="entry name" value="put_DNA_pack"/>
    <property type="match status" value="1"/>
</dbReference>
<dbReference type="Proteomes" id="UP000243426">
    <property type="component" value="Chromosome I"/>
</dbReference>
<dbReference type="Gene3D" id="1.10.3230.30">
    <property type="entry name" value="Phage gp6-like head-tail connector protein"/>
    <property type="match status" value="1"/>
</dbReference>
<dbReference type="AlphaFoldDB" id="A0A1H1NWH5"/>
<dbReference type="InterPro" id="IPR006450">
    <property type="entry name" value="Phage_HK97_gp6-like"/>
</dbReference>
<protein>
    <submittedName>
        <fullName evidence="1">Phage gp6-like head-tail connector protein</fullName>
    </submittedName>
</protein>
<accession>A0A1H1NWH5</accession>
<dbReference type="CDD" id="cd08054">
    <property type="entry name" value="gp6"/>
    <property type="match status" value="1"/>
</dbReference>
<gene>
    <name evidence="1" type="ORF">SAMN05216198_1030</name>
</gene>
<sequence length="103" mass="11449">MPILLSDVKIHLRLDPEPDADTDRELEGMLAAAIDNASQYINRPIPWVDEQGNEVFPPSVRAAILLIVGDLHENREGIITGTIVARNPTVERLLHFYRVGLGV</sequence>
<dbReference type="Pfam" id="PF05135">
    <property type="entry name" value="Phage_connect_1"/>
    <property type="match status" value="1"/>
</dbReference>
<dbReference type="EMBL" id="LT629748">
    <property type="protein sequence ID" value="SDS03303.1"/>
    <property type="molecule type" value="Genomic_DNA"/>
</dbReference>